<keyword evidence="1" id="KW-1185">Reference proteome</keyword>
<dbReference type="Proteomes" id="UP000887565">
    <property type="component" value="Unplaced"/>
</dbReference>
<name>A0A915HMV0_ROMCU</name>
<dbReference type="WBParaSite" id="nRc.2.0.1.t02825-RA">
    <property type="protein sequence ID" value="nRc.2.0.1.t02825-RA"/>
    <property type="gene ID" value="nRc.2.0.1.g02825"/>
</dbReference>
<organism evidence="1 2">
    <name type="scientific">Romanomermis culicivorax</name>
    <name type="common">Nematode worm</name>
    <dbReference type="NCBI Taxonomy" id="13658"/>
    <lineage>
        <taxon>Eukaryota</taxon>
        <taxon>Metazoa</taxon>
        <taxon>Ecdysozoa</taxon>
        <taxon>Nematoda</taxon>
        <taxon>Enoplea</taxon>
        <taxon>Dorylaimia</taxon>
        <taxon>Mermithida</taxon>
        <taxon>Mermithoidea</taxon>
        <taxon>Mermithidae</taxon>
        <taxon>Romanomermis</taxon>
    </lineage>
</organism>
<protein>
    <submittedName>
        <fullName evidence="2">Uncharacterized protein</fullName>
    </submittedName>
</protein>
<accession>A0A915HMV0</accession>
<proteinExistence type="predicted"/>
<reference evidence="2" key="1">
    <citation type="submission" date="2022-11" db="UniProtKB">
        <authorList>
            <consortium name="WormBaseParasite"/>
        </authorList>
    </citation>
    <scope>IDENTIFICATION</scope>
</reference>
<sequence length="185" mass="20583">MMTTKSPLADFIPTNQKKSKIVATEIRCRSFVDTLRKPFQQSDRDGQGQRPQNGHKLTMFKAKFIKYMYAPSFQGLLKSDRISPQPNKGTGAADSAHDSIASGRLILGSTGITKNDTQLAGNYKITNHQNYPPSLDITAALRDKEINLCEGSPKYFDESMTFCSKTAVWTSPRLRGSVICMQKNV</sequence>
<dbReference type="AlphaFoldDB" id="A0A915HMV0"/>
<evidence type="ECO:0000313" key="1">
    <source>
        <dbReference type="Proteomes" id="UP000887565"/>
    </source>
</evidence>
<evidence type="ECO:0000313" key="2">
    <source>
        <dbReference type="WBParaSite" id="nRc.2.0.1.t02825-RA"/>
    </source>
</evidence>